<dbReference type="EMBL" id="FLUN01000001">
    <property type="protein sequence ID" value="SBV93172.1"/>
    <property type="molecule type" value="Genomic_DNA"/>
</dbReference>
<name>A0A212J125_9FIRM</name>
<gene>
    <name evidence="1" type="ORF">KL86CLO1_10345</name>
</gene>
<sequence length="179" mass="20849">MSESISQASIRDVRQACRQFAMLYFQFCRTLVDALGEEAAFPLVQKTIFELSLDRTDRSRAKAIELGLEPTLQTFSQVNDLPFIAWKAWEPEMGGVRCPYAEAWIGYYTEYPWFRRFASLYCDVIDTTNIENFSRTTSHRITKNLLWGQEACEREYFDSEQVRNGTFTYGKRGERAALE</sequence>
<organism evidence="1">
    <name type="scientific">uncultured Eubacteriales bacterium</name>
    <dbReference type="NCBI Taxonomy" id="172733"/>
    <lineage>
        <taxon>Bacteria</taxon>
        <taxon>Bacillati</taxon>
        <taxon>Bacillota</taxon>
        <taxon>Clostridia</taxon>
        <taxon>Eubacteriales</taxon>
        <taxon>environmental samples</taxon>
    </lineage>
</organism>
<dbReference type="AlphaFoldDB" id="A0A212J125"/>
<proteinExistence type="predicted"/>
<evidence type="ECO:0008006" key="2">
    <source>
        <dbReference type="Google" id="ProtNLM"/>
    </source>
</evidence>
<protein>
    <recommendedName>
        <fullName evidence="2">L-2-amino-thiazoline-4-carboxylic acid hydrolase</fullName>
    </recommendedName>
</protein>
<reference evidence="1" key="1">
    <citation type="submission" date="2016-04" db="EMBL/GenBank/DDBJ databases">
        <authorList>
            <person name="Evans L.H."/>
            <person name="Alamgir A."/>
            <person name="Owens N."/>
            <person name="Weber N.D."/>
            <person name="Virtaneva K."/>
            <person name="Barbian K."/>
            <person name="Babar A."/>
            <person name="Rosenke K."/>
        </authorList>
    </citation>
    <scope>NUCLEOTIDE SEQUENCE</scope>
    <source>
        <strain evidence="1">86</strain>
    </source>
</reference>
<accession>A0A212J125</accession>
<evidence type="ECO:0000313" key="1">
    <source>
        <dbReference type="EMBL" id="SBV93172.1"/>
    </source>
</evidence>